<dbReference type="SUPFAM" id="SSF55464">
    <property type="entry name" value="Origin of replication-binding domain, RBD-like"/>
    <property type="match status" value="1"/>
</dbReference>
<sequence>MLSIANIGLNQAGTYYDADDYYTRTANKNDNWQGKLASRYSRGNDFNPTDFNSALKSMPNAKRVGYDLTFSALKSVSIAMVLDNNKKGDMLVAHNKAVSDTLTEIEKNEIEARVTKNGVTENIKTGKMAVAKFDHFVSRDQDMQLHTHCVILNRTEYQGKSYAMDKILAESIELIQNK</sequence>
<evidence type="ECO:0000313" key="2">
    <source>
        <dbReference type="EMBL" id="MDQ0202872.1"/>
    </source>
</evidence>
<gene>
    <name evidence="2" type="ORF">J2S01_000568</name>
</gene>
<accession>A0ABT9Y6M5</accession>
<dbReference type="Pfam" id="PF08751">
    <property type="entry name" value="TrwC"/>
    <property type="match status" value="1"/>
</dbReference>
<dbReference type="RefSeq" id="WP_307222836.1">
    <property type="nucleotide sequence ID" value="NZ_CP116940.1"/>
</dbReference>
<evidence type="ECO:0000313" key="3">
    <source>
        <dbReference type="Proteomes" id="UP001239167"/>
    </source>
</evidence>
<protein>
    <submittedName>
        <fullName evidence="2">Conjugative relaxase-like TrwC/TraI family protein</fullName>
    </submittedName>
</protein>
<dbReference type="Proteomes" id="UP001239167">
    <property type="component" value="Unassembled WGS sequence"/>
</dbReference>
<dbReference type="EMBL" id="JAUSUE010000003">
    <property type="protein sequence ID" value="MDQ0202872.1"/>
    <property type="molecule type" value="Genomic_DNA"/>
</dbReference>
<feature type="domain" description="TrwC relaxase" evidence="1">
    <location>
        <begin position="11"/>
        <end position="166"/>
    </location>
</feature>
<dbReference type="InterPro" id="IPR014862">
    <property type="entry name" value="TrwC"/>
</dbReference>
<evidence type="ECO:0000259" key="1">
    <source>
        <dbReference type="Pfam" id="PF08751"/>
    </source>
</evidence>
<keyword evidence="3" id="KW-1185">Reference proteome</keyword>
<reference evidence="2 3" key="1">
    <citation type="submission" date="2023-07" db="EMBL/GenBank/DDBJ databases">
        <title>Genomic Encyclopedia of Type Strains, Phase IV (KMG-IV): sequencing the most valuable type-strain genomes for metagenomic binning, comparative biology and taxonomic classification.</title>
        <authorList>
            <person name="Goeker M."/>
        </authorList>
    </citation>
    <scope>NUCLEOTIDE SEQUENCE [LARGE SCALE GENOMIC DNA]</scope>
    <source>
        <strain evidence="2 3">DSM 16980</strain>
    </source>
</reference>
<dbReference type="NCBIfam" id="NF041492">
    <property type="entry name" value="MobF"/>
    <property type="match status" value="1"/>
</dbReference>
<proteinExistence type="predicted"/>
<name>A0ABT9Y6M5_9FIRM</name>
<organism evidence="2 3">
    <name type="scientific">Pectinatus haikarae</name>
    <dbReference type="NCBI Taxonomy" id="349096"/>
    <lineage>
        <taxon>Bacteria</taxon>
        <taxon>Bacillati</taxon>
        <taxon>Bacillota</taxon>
        <taxon>Negativicutes</taxon>
        <taxon>Selenomonadales</taxon>
        <taxon>Selenomonadaceae</taxon>
        <taxon>Pectinatus</taxon>
    </lineage>
</organism>
<comment type="caution">
    <text evidence="2">The sequence shown here is derived from an EMBL/GenBank/DDBJ whole genome shotgun (WGS) entry which is preliminary data.</text>
</comment>